<organism evidence="9 10">
    <name type="scientific">Thioalkalivibrio nitratireducens (strain DSM 14787 / UNIQEM 213 / ALEN2)</name>
    <dbReference type="NCBI Taxonomy" id="1255043"/>
    <lineage>
        <taxon>Bacteria</taxon>
        <taxon>Pseudomonadati</taxon>
        <taxon>Pseudomonadota</taxon>
        <taxon>Gammaproteobacteria</taxon>
        <taxon>Chromatiales</taxon>
        <taxon>Ectothiorhodospiraceae</taxon>
        <taxon>Thioalkalivibrio</taxon>
    </lineage>
</organism>
<dbReference type="GO" id="GO:0008270">
    <property type="term" value="F:zinc ion binding"/>
    <property type="evidence" value="ECO:0007669"/>
    <property type="project" value="UniProtKB-KW"/>
</dbReference>
<dbReference type="InterPro" id="IPR006171">
    <property type="entry name" value="TOPRIM_dom"/>
</dbReference>
<keyword evidence="5 7" id="KW-0233">DNA recombination</keyword>
<dbReference type="KEGG" id="tni:TVNIR_0811"/>
<dbReference type="GO" id="GO:0006310">
    <property type="term" value="P:DNA recombination"/>
    <property type="evidence" value="ECO:0007669"/>
    <property type="project" value="UniProtKB-UniRule"/>
</dbReference>
<dbReference type="PANTHER" id="PTHR30446:SF0">
    <property type="entry name" value="RECOMBINATION PROTEIN RECR"/>
    <property type="match status" value="1"/>
</dbReference>
<dbReference type="SUPFAM" id="SSF111304">
    <property type="entry name" value="Recombination protein RecR"/>
    <property type="match status" value="1"/>
</dbReference>
<keyword evidence="10" id="KW-1185">Reference proteome</keyword>
<evidence type="ECO:0000256" key="5">
    <source>
        <dbReference type="ARBA" id="ARBA00023172"/>
    </source>
</evidence>
<feature type="zinc finger region" description="C4-type" evidence="7">
    <location>
        <begin position="57"/>
        <end position="72"/>
    </location>
</feature>
<dbReference type="InterPro" id="IPR015967">
    <property type="entry name" value="Rcmb_RecR_Znf"/>
</dbReference>
<comment type="similarity">
    <text evidence="7">Belongs to the RecR family.</text>
</comment>
<dbReference type="STRING" id="1255043.TVNIR_0811"/>
<protein>
    <recommendedName>
        <fullName evidence="7">Recombination protein RecR</fullName>
    </recommendedName>
</protein>
<dbReference type="Gene3D" id="6.10.250.240">
    <property type="match status" value="1"/>
</dbReference>
<reference evidence="9" key="1">
    <citation type="submission" date="2015-12" db="EMBL/GenBank/DDBJ databases">
        <authorList>
            <person name="Tikhonova T.V."/>
            <person name="Pavlov A.R."/>
            <person name="Beletsky A.V."/>
            <person name="Mardanov A.V."/>
            <person name="Sorokin D.Y."/>
            <person name="Ravin N.V."/>
            <person name="Popov V.O."/>
        </authorList>
    </citation>
    <scope>NUCLEOTIDE SEQUENCE</scope>
    <source>
        <strain evidence="9">DSM 14787</strain>
    </source>
</reference>
<feature type="domain" description="Toprim" evidence="8">
    <location>
        <begin position="80"/>
        <end position="175"/>
    </location>
</feature>
<dbReference type="InterPro" id="IPR000093">
    <property type="entry name" value="DNA_Rcmb_RecR"/>
</dbReference>
<gene>
    <name evidence="9" type="primary">recR [H]</name>
    <name evidence="7" type="synonym">recR</name>
    <name evidence="9" type="ordered locus">TVNIR_0811</name>
</gene>
<evidence type="ECO:0000256" key="3">
    <source>
        <dbReference type="ARBA" id="ARBA00022771"/>
    </source>
</evidence>
<name>L0DVY4_THIND</name>
<keyword evidence="1 7" id="KW-0479">Metal-binding</keyword>
<dbReference type="PATRIC" id="fig|1255043.3.peg.817"/>
<evidence type="ECO:0000256" key="1">
    <source>
        <dbReference type="ARBA" id="ARBA00022723"/>
    </source>
</evidence>
<dbReference type="CDD" id="cd01025">
    <property type="entry name" value="TOPRIM_recR"/>
    <property type="match status" value="1"/>
</dbReference>
<dbReference type="NCBIfam" id="TIGR00615">
    <property type="entry name" value="recR"/>
    <property type="match status" value="1"/>
</dbReference>
<dbReference type="PANTHER" id="PTHR30446">
    <property type="entry name" value="RECOMBINATION PROTEIN RECR"/>
    <property type="match status" value="1"/>
</dbReference>
<dbReference type="AlphaFoldDB" id="L0DVY4"/>
<dbReference type="Proteomes" id="UP000010809">
    <property type="component" value="Chromosome"/>
</dbReference>
<evidence type="ECO:0000313" key="10">
    <source>
        <dbReference type="Proteomes" id="UP000010809"/>
    </source>
</evidence>
<dbReference type="SMART" id="SM00493">
    <property type="entry name" value="TOPRIM"/>
    <property type="match status" value="1"/>
</dbReference>
<evidence type="ECO:0000259" key="8">
    <source>
        <dbReference type="PROSITE" id="PS50880"/>
    </source>
</evidence>
<dbReference type="GO" id="GO:0003677">
    <property type="term" value="F:DNA binding"/>
    <property type="evidence" value="ECO:0007669"/>
    <property type="project" value="UniProtKB-UniRule"/>
</dbReference>
<evidence type="ECO:0000256" key="7">
    <source>
        <dbReference type="HAMAP-Rule" id="MF_00017"/>
    </source>
</evidence>
<dbReference type="InterPro" id="IPR023627">
    <property type="entry name" value="Rcmb_RecR"/>
</dbReference>
<dbReference type="RefSeq" id="WP_015257644.1">
    <property type="nucleotide sequence ID" value="NC_019902.2"/>
</dbReference>
<keyword evidence="4 7" id="KW-0862">Zinc</keyword>
<keyword evidence="2 7" id="KW-0227">DNA damage</keyword>
<evidence type="ECO:0000256" key="6">
    <source>
        <dbReference type="ARBA" id="ARBA00023204"/>
    </source>
</evidence>
<dbReference type="InterPro" id="IPR034137">
    <property type="entry name" value="TOPRIM_RecR"/>
</dbReference>
<dbReference type="GO" id="GO:0006281">
    <property type="term" value="P:DNA repair"/>
    <property type="evidence" value="ECO:0007669"/>
    <property type="project" value="UniProtKB-UniRule"/>
</dbReference>
<comment type="function">
    <text evidence="7">May play a role in DNA repair. It seems to be involved in an RecBC-independent recombinational process of DNA repair. It may act with RecF and RecO.</text>
</comment>
<dbReference type="Pfam" id="PF02132">
    <property type="entry name" value="RecR_ZnF"/>
    <property type="match status" value="1"/>
</dbReference>
<dbReference type="Gene3D" id="1.10.8.420">
    <property type="entry name" value="RecR Domain 1"/>
    <property type="match status" value="1"/>
</dbReference>
<dbReference type="HOGENOM" id="CLU_060739_1_2_6"/>
<dbReference type="EMBL" id="CP003989">
    <property type="protein sequence ID" value="AGA32501.1"/>
    <property type="molecule type" value="Genomic_DNA"/>
</dbReference>
<accession>L0DVY4</accession>
<sequence length="198" mass="21207">MTTEPALEELIAALRCLPGVGNKSARRMALHLLERDRAGARRLSRALEVAADTVGHCSRCRTLTAADTCARCLDPSRDPGVICVVETPGDVLAIEAATDFRGVFHVLLGRLSPLDGIGPSELGLDRLEQRLHDEPVRELILATNASVEGEVTAHYLAEMAARHGVRATRIAQGVPAGGELEYLDAGTLAHALSGRREY</sequence>
<dbReference type="PROSITE" id="PS50880">
    <property type="entry name" value="TOPRIM"/>
    <property type="match status" value="1"/>
</dbReference>
<dbReference type="Gene3D" id="3.40.1360.10">
    <property type="match status" value="1"/>
</dbReference>
<dbReference type="eggNOG" id="COG0353">
    <property type="taxonomic scope" value="Bacteria"/>
</dbReference>
<dbReference type="Pfam" id="PF13662">
    <property type="entry name" value="Toprim_4"/>
    <property type="match status" value="1"/>
</dbReference>
<evidence type="ECO:0000313" key="9">
    <source>
        <dbReference type="EMBL" id="AGA32501.1"/>
    </source>
</evidence>
<dbReference type="HAMAP" id="MF_00017">
    <property type="entry name" value="RecR"/>
    <property type="match status" value="1"/>
</dbReference>
<keyword evidence="6 7" id="KW-0234">DNA repair</keyword>
<dbReference type="Pfam" id="PF21176">
    <property type="entry name" value="RecR_HhH"/>
    <property type="match status" value="1"/>
</dbReference>
<dbReference type="OrthoDB" id="9802672at2"/>
<evidence type="ECO:0000256" key="4">
    <source>
        <dbReference type="ARBA" id="ARBA00022833"/>
    </source>
</evidence>
<proteinExistence type="inferred from homology"/>
<keyword evidence="3 7" id="KW-0863">Zinc-finger</keyword>
<evidence type="ECO:0000256" key="2">
    <source>
        <dbReference type="ARBA" id="ARBA00022763"/>
    </source>
</evidence>
<dbReference type="Pfam" id="PF21175">
    <property type="entry name" value="RecR_C"/>
    <property type="match status" value="1"/>
</dbReference>